<proteinExistence type="predicted"/>
<comment type="caution">
    <text evidence="1">The sequence shown here is derived from an EMBL/GenBank/DDBJ whole genome shotgun (WGS) entry which is preliminary data.</text>
</comment>
<dbReference type="AlphaFoldDB" id="A0A9Q5AX97"/>
<gene>
    <name evidence="1" type="ORF">HBN89_02675</name>
</gene>
<dbReference type="RefSeq" id="WP_159259255.1">
    <property type="nucleotide sequence ID" value="NZ_JAAEBQ010000003.1"/>
</dbReference>
<organism evidence="1 2">
    <name type="scientific">Pseudomonas fragi</name>
    <dbReference type="NCBI Taxonomy" id="296"/>
    <lineage>
        <taxon>Bacteria</taxon>
        <taxon>Pseudomonadati</taxon>
        <taxon>Pseudomonadota</taxon>
        <taxon>Gammaproteobacteria</taxon>
        <taxon>Pseudomonadales</taxon>
        <taxon>Pseudomonadaceae</taxon>
        <taxon>Pseudomonas</taxon>
    </lineage>
</organism>
<reference evidence="1 2" key="1">
    <citation type="journal article" date="2020" name="Front. Microbiol.">
        <title>Genetic Organization of the aprX-lipA2 Operon Affects the Proteolytic Potential of Pseudomonas Species in Milk.</title>
        <authorList>
            <person name="Maier C."/>
            <person name="Huptas C."/>
            <person name="von Neubeck M."/>
            <person name="Scherer S."/>
            <person name="Wenning M."/>
            <person name="Lucking G."/>
        </authorList>
    </citation>
    <scope>NUCLEOTIDE SEQUENCE [LARGE SCALE GENOMIC DNA]</scope>
    <source>
        <strain evidence="1 2">WS 5094</strain>
    </source>
</reference>
<dbReference type="EMBL" id="JAAQYX010000002">
    <property type="protein sequence ID" value="NNB48190.1"/>
    <property type="molecule type" value="Genomic_DNA"/>
</dbReference>
<protein>
    <submittedName>
        <fullName evidence="1">Uncharacterized protein</fullName>
    </submittedName>
</protein>
<evidence type="ECO:0000313" key="1">
    <source>
        <dbReference type="EMBL" id="NNB48190.1"/>
    </source>
</evidence>
<sequence length="51" mass="5373">MNHSPDVSFGGHQVGMYLHHLSSFPGVAHTLPSKLSSDGVDGLRLRKGSSA</sequence>
<dbReference type="Proteomes" id="UP000564604">
    <property type="component" value="Unassembled WGS sequence"/>
</dbReference>
<evidence type="ECO:0000313" key="2">
    <source>
        <dbReference type="Proteomes" id="UP000564604"/>
    </source>
</evidence>
<name>A0A9Q5AX97_PSEFR</name>
<accession>A0A9Q5AX97</accession>